<reference evidence="1 2" key="1">
    <citation type="submission" date="2018-01" db="EMBL/GenBank/DDBJ databases">
        <title>Species boundaries and ecological features among Paraburkholderia terrae DSMZ17804T, P. hospita DSMZ17164T and P. caribensis DSMZ13236T.</title>
        <authorList>
            <person name="Pratama A.A."/>
        </authorList>
    </citation>
    <scope>NUCLEOTIDE SEQUENCE [LARGE SCALE GENOMIC DNA]</scope>
    <source>
        <strain evidence="1 2">DSM 17164</strain>
    </source>
</reference>
<dbReference type="EMBL" id="CP026108">
    <property type="protein sequence ID" value="AUT76052.1"/>
    <property type="molecule type" value="Genomic_DNA"/>
</dbReference>
<dbReference type="KEGG" id="phs:C2L64_48445"/>
<organism evidence="1 2">
    <name type="scientific">Paraburkholderia hospita</name>
    <dbReference type="NCBI Taxonomy" id="169430"/>
    <lineage>
        <taxon>Bacteria</taxon>
        <taxon>Pseudomonadati</taxon>
        <taxon>Pseudomonadota</taxon>
        <taxon>Betaproteobacteria</taxon>
        <taxon>Burkholderiales</taxon>
        <taxon>Burkholderiaceae</taxon>
        <taxon>Paraburkholderia</taxon>
    </lineage>
</organism>
<evidence type="ECO:0000313" key="1">
    <source>
        <dbReference type="EMBL" id="AUT76052.1"/>
    </source>
</evidence>
<gene>
    <name evidence="1" type="ORF">C2L64_48445</name>
</gene>
<accession>A0AAN1JN45</accession>
<sequence length="80" mass="9012">MVFFGSAAYHDLTDLYDPVRLQLYDVRGKSIRSCADQELYWRTLNRMGTIGFGGNDRRLLRTIEKTADQVALGGRKGGCP</sequence>
<proteinExistence type="predicted"/>
<name>A0AAN1JN45_9BURK</name>
<dbReference type="Proteomes" id="UP000236649">
    <property type="component" value="Chromosome 4"/>
</dbReference>
<dbReference type="AlphaFoldDB" id="A0AAN1JN45"/>
<evidence type="ECO:0000313" key="2">
    <source>
        <dbReference type="Proteomes" id="UP000236649"/>
    </source>
</evidence>
<protein>
    <submittedName>
        <fullName evidence="1">Uncharacterized protein</fullName>
    </submittedName>
</protein>